<dbReference type="KEGG" id="cmd:B841_00065"/>
<dbReference type="Proteomes" id="UP000015388">
    <property type="component" value="Chromosome"/>
</dbReference>
<accession>S5TF19</accession>
<dbReference type="HOGENOM" id="CLU_2715550_0_0_11"/>
<reference evidence="1 2" key="1">
    <citation type="submission" date="2012-11" db="EMBL/GenBank/DDBJ databases">
        <title>The complete genome sequence of Corynebacterium maris Coryn-1 (=DSM 45190).</title>
        <authorList>
            <person name="Schaffert L."/>
            <person name="Albersmeier A."/>
            <person name="Kalinowski J."/>
            <person name="Ruckert C."/>
        </authorList>
    </citation>
    <scope>NUCLEOTIDE SEQUENCE [LARGE SCALE GENOMIC DNA]</scope>
    <source>
        <strain evidence="2">Coryn-1</strain>
    </source>
</reference>
<dbReference type="EMBL" id="CP003924">
    <property type="protein sequence ID" value="AGS33496.1"/>
    <property type="molecule type" value="Genomic_DNA"/>
</dbReference>
<protein>
    <submittedName>
        <fullName evidence="1">Uncharacterized protein</fullName>
    </submittedName>
</protein>
<dbReference type="AlphaFoldDB" id="S5TF19"/>
<organism evidence="1 2">
    <name type="scientific">Corynebacterium maris DSM 45190</name>
    <dbReference type="NCBI Taxonomy" id="1224163"/>
    <lineage>
        <taxon>Bacteria</taxon>
        <taxon>Bacillati</taxon>
        <taxon>Actinomycetota</taxon>
        <taxon>Actinomycetes</taxon>
        <taxon>Mycobacteriales</taxon>
        <taxon>Corynebacteriaceae</taxon>
        <taxon>Corynebacterium</taxon>
    </lineage>
</organism>
<evidence type="ECO:0000313" key="1">
    <source>
        <dbReference type="EMBL" id="AGS33496.1"/>
    </source>
</evidence>
<dbReference type="RefSeq" id="WP_020933431.1">
    <property type="nucleotide sequence ID" value="NC_021915.1"/>
</dbReference>
<name>S5TF19_9CORY</name>
<proteinExistence type="predicted"/>
<gene>
    <name evidence="1" type="ORF">B841_00065</name>
</gene>
<dbReference type="PATRIC" id="fig|1224163.3.peg.13"/>
<dbReference type="OrthoDB" id="5044126at2"/>
<evidence type="ECO:0000313" key="2">
    <source>
        <dbReference type="Proteomes" id="UP000015388"/>
    </source>
</evidence>
<keyword evidence="2" id="KW-1185">Reference proteome</keyword>
<sequence length="72" mass="7856">MSRLNDPQIQPTFVLLGGAELPGQPISATDYDAWKANFEGALSGSKLFDGLEDTTLDLVPGNVLYVRWAPYN</sequence>